<keyword evidence="1" id="KW-0812">Transmembrane</keyword>
<gene>
    <name evidence="2" type="ORF">MBCUR_16400</name>
</gene>
<feature type="transmembrane region" description="Helical" evidence="1">
    <location>
        <begin position="66"/>
        <end position="86"/>
    </location>
</feature>
<dbReference type="STRING" id="49547.MBCUR_16400"/>
<feature type="transmembrane region" description="Helical" evidence="1">
    <location>
        <begin position="254"/>
        <end position="277"/>
    </location>
</feature>
<dbReference type="NCBIfam" id="TIGR04370">
    <property type="entry name" value="glyco_rpt_poly"/>
    <property type="match status" value="1"/>
</dbReference>
<name>A0A162FJ83_9EURY</name>
<dbReference type="InterPro" id="IPR002760">
    <property type="entry name" value="O_anti_polymase"/>
</dbReference>
<dbReference type="PATRIC" id="fig|49547.3.peg.1749"/>
<organism evidence="2 3">
    <name type="scientific">Methanobrevibacter curvatus</name>
    <dbReference type="NCBI Taxonomy" id="49547"/>
    <lineage>
        <taxon>Archaea</taxon>
        <taxon>Methanobacteriati</taxon>
        <taxon>Methanobacteriota</taxon>
        <taxon>Methanomada group</taxon>
        <taxon>Methanobacteria</taxon>
        <taxon>Methanobacteriales</taxon>
        <taxon>Methanobacteriaceae</taxon>
        <taxon>Methanobrevibacter</taxon>
    </lineage>
</organism>
<keyword evidence="3" id="KW-1185">Reference proteome</keyword>
<feature type="transmembrane region" description="Helical" evidence="1">
    <location>
        <begin position="214"/>
        <end position="234"/>
    </location>
</feature>
<feature type="transmembrane region" description="Helical" evidence="1">
    <location>
        <begin position="305"/>
        <end position="328"/>
    </location>
</feature>
<feature type="transmembrane region" description="Helical" evidence="1">
    <location>
        <begin position="182"/>
        <end position="202"/>
    </location>
</feature>
<feature type="transmembrane region" description="Helical" evidence="1">
    <location>
        <begin position="363"/>
        <end position="381"/>
    </location>
</feature>
<dbReference type="RefSeq" id="WP_067092429.1">
    <property type="nucleotide sequence ID" value="NZ_LWMV01000202.1"/>
</dbReference>
<dbReference type="Proteomes" id="UP000077245">
    <property type="component" value="Unassembled WGS sequence"/>
</dbReference>
<evidence type="ECO:0008006" key="4">
    <source>
        <dbReference type="Google" id="ProtNLM"/>
    </source>
</evidence>
<feature type="transmembrane region" description="Helical" evidence="1">
    <location>
        <begin position="418"/>
        <end position="436"/>
    </location>
</feature>
<accession>A0A162FJ83</accession>
<evidence type="ECO:0000313" key="2">
    <source>
        <dbReference type="EMBL" id="KZX10790.1"/>
    </source>
</evidence>
<reference evidence="2 3" key="1">
    <citation type="submission" date="2016-04" db="EMBL/GenBank/DDBJ databases">
        <title>Genome sequence of Methanobrevibacter curvatus DSM 11111.</title>
        <authorList>
            <person name="Poehlein A."/>
            <person name="Seedorf H."/>
            <person name="Daniel R."/>
        </authorList>
    </citation>
    <scope>NUCLEOTIDE SEQUENCE [LARGE SCALE GENOMIC DNA]</scope>
    <source>
        <strain evidence="2 3">DSM 11111</strain>
    </source>
</reference>
<dbReference type="AlphaFoldDB" id="A0A162FJ83"/>
<dbReference type="EMBL" id="LWMV01000202">
    <property type="protein sequence ID" value="KZX10790.1"/>
    <property type="molecule type" value="Genomic_DNA"/>
</dbReference>
<dbReference type="OrthoDB" id="82276at2157"/>
<protein>
    <recommendedName>
        <fullName evidence="4">Oligosaccharide repeat unit polymerase</fullName>
    </recommendedName>
</protein>
<feature type="transmembrane region" description="Helical" evidence="1">
    <location>
        <begin position="92"/>
        <end position="115"/>
    </location>
</feature>
<keyword evidence="1" id="KW-0472">Membrane</keyword>
<proteinExistence type="predicted"/>
<keyword evidence="1" id="KW-1133">Transmembrane helix</keyword>
<evidence type="ECO:0000313" key="3">
    <source>
        <dbReference type="Proteomes" id="UP000077245"/>
    </source>
</evidence>
<feature type="transmembrane region" description="Helical" evidence="1">
    <location>
        <begin position="142"/>
        <end position="170"/>
    </location>
</feature>
<evidence type="ECO:0000256" key="1">
    <source>
        <dbReference type="SAM" id="Phobius"/>
    </source>
</evidence>
<dbReference type="Pfam" id="PF01901">
    <property type="entry name" value="O_anti_polymase"/>
    <property type="match status" value="1"/>
</dbReference>
<feature type="transmembrane region" description="Helical" evidence="1">
    <location>
        <begin position="393"/>
        <end position="412"/>
    </location>
</feature>
<sequence length="439" mass="49398">MSELYSLAIRLFNTIEENFRKSFLFSIIFKIMYFFENQWINSFFVGLYPSADFLSFFKRSKIISNYLFSPLIVILVFTLFLLLSLSPVHESLVINLIIAFVFFLIGSLFIPELLFRKKNPDKPSSSINVNSNNFLKFNQKDIYSIGFSLFLISIVFFVLSIASVGGIPLLKPSLRYSLKPLLTLPIFCIVPAIALIFSTYLSRYDGGELSRKQVRFRFLVLIIISSGFLLLLGYRTPVLAGLLVMIIMAYYGKVLAIWEIILGILFSFLLIVGIGYFRSLSEYAITVNTSPFYSLQKRADFTLHVLNLLNLISGNFGILHGSLLPSAIPTSDFGPRMIIGQLIAWRTSVTITPTLIGPLLVDFGRVGLAIGMCIFGLILGIGHKLIKLTKDNFYIAIYGILLAYTILGVETGILDINILLYFLVGILIYGANVFRVNRS</sequence>
<comment type="caution">
    <text evidence="2">The sequence shown here is derived from an EMBL/GenBank/DDBJ whole genome shotgun (WGS) entry which is preliminary data.</text>
</comment>